<dbReference type="Proteomes" id="UP000799779">
    <property type="component" value="Unassembled WGS sequence"/>
</dbReference>
<organism evidence="4 5">
    <name type="scientific">Amniculicola lignicola CBS 123094</name>
    <dbReference type="NCBI Taxonomy" id="1392246"/>
    <lineage>
        <taxon>Eukaryota</taxon>
        <taxon>Fungi</taxon>
        <taxon>Dikarya</taxon>
        <taxon>Ascomycota</taxon>
        <taxon>Pezizomycotina</taxon>
        <taxon>Dothideomycetes</taxon>
        <taxon>Pleosporomycetidae</taxon>
        <taxon>Pleosporales</taxon>
        <taxon>Amniculicolaceae</taxon>
        <taxon>Amniculicola</taxon>
    </lineage>
</organism>
<evidence type="ECO:0000256" key="1">
    <source>
        <dbReference type="ARBA" id="ARBA00006484"/>
    </source>
</evidence>
<dbReference type="OrthoDB" id="1669814at2759"/>
<dbReference type="PANTHER" id="PTHR24321:SF8">
    <property type="entry name" value="ESTRADIOL 17-BETA-DEHYDROGENASE 8-RELATED"/>
    <property type="match status" value="1"/>
</dbReference>
<evidence type="ECO:0000256" key="3">
    <source>
        <dbReference type="ARBA" id="ARBA00023002"/>
    </source>
</evidence>
<gene>
    <name evidence="4" type="ORF">P154DRAFT_485584</name>
</gene>
<dbReference type="InterPro" id="IPR020904">
    <property type="entry name" value="Sc_DH/Rdtase_CS"/>
</dbReference>
<reference evidence="4" key="1">
    <citation type="journal article" date="2020" name="Stud. Mycol.">
        <title>101 Dothideomycetes genomes: a test case for predicting lifestyles and emergence of pathogens.</title>
        <authorList>
            <person name="Haridas S."/>
            <person name="Albert R."/>
            <person name="Binder M."/>
            <person name="Bloem J."/>
            <person name="Labutti K."/>
            <person name="Salamov A."/>
            <person name="Andreopoulos B."/>
            <person name="Baker S."/>
            <person name="Barry K."/>
            <person name="Bills G."/>
            <person name="Bluhm B."/>
            <person name="Cannon C."/>
            <person name="Castanera R."/>
            <person name="Culley D."/>
            <person name="Daum C."/>
            <person name="Ezra D."/>
            <person name="Gonzalez J."/>
            <person name="Henrissat B."/>
            <person name="Kuo A."/>
            <person name="Liang C."/>
            <person name="Lipzen A."/>
            <person name="Lutzoni F."/>
            <person name="Magnuson J."/>
            <person name="Mondo S."/>
            <person name="Nolan M."/>
            <person name="Ohm R."/>
            <person name="Pangilinan J."/>
            <person name="Park H.-J."/>
            <person name="Ramirez L."/>
            <person name="Alfaro M."/>
            <person name="Sun H."/>
            <person name="Tritt A."/>
            <person name="Yoshinaga Y."/>
            <person name="Zwiers L.-H."/>
            <person name="Turgeon B."/>
            <person name="Goodwin S."/>
            <person name="Spatafora J."/>
            <person name="Crous P."/>
            <person name="Grigoriev I."/>
        </authorList>
    </citation>
    <scope>NUCLEOTIDE SEQUENCE</scope>
    <source>
        <strain evidence="4">CBS 123094</strain>
    </source>
</reference>
<dbReference type="InterPro" id="IPR002347">
    <property type="entry name" value="SDR_fam"/>
</dbReference>
<comment type="similarity">
    <text evidence="1">Belongs to the short-chain dehydrogenases/reductases (SDR) family.</text>
</comment>
<dbReference type="PRINTS" id="PR00080">
    <property type="entry name" value="SDRFAMILY"/>
</dbReference>
<dbReference type="InterPro" id="IPR036291">
    <property type="entry name" value="NAD(P)-bd_dom_sf"/>
</dbReference>
<sequence length="251" mass="26951">MAHSIEDKVIVITGAASGIGLETSRLFASKGAKLSLADVQEKPLKDLEEELKKSGAQVMTAVVDISNRKQVEDWISATVEKFGKLDGAANLAGVIGRQNNIARIEDIDDDDYDFIMNVNVRGLLNCLRAQIPSFNDGGAIVNAASILGLKASKKSMAYVASKHAVVGMTRAAAKELGERNIRVNCFCPGPIDTPMFRKSAEIRGTKMDTSFLALNRAADQKEVPPLIEFLISDAASFITGNAMPIDGGWHC</sequence>
<evidence type="ECO:0000313" key="5">
    <source>
        <dbReference type="Proteomes" id="UP000799779"/>
    </source>
</evidence>
<keyword evidence="2" id="KW-0521">NADP</keyword>
<evidence type="ECO:0000313" key="4">
    <source>
        <dbReference type="EMBL" id="KAF2003950.1"/>
    </source>
</evidence>
<dbReference type="CDD" id="cd05233">
    <property type="entry name" value="SDR_c"/>
    <property type="match status" value="1"/>
</dbReference>
<name>A0A6A5WPY7_9PLEO</name>
<dbReference type="AlphaFoldDB" id="A0A6A5WPY7"/>
<evidence type="ECO:0000256" key="2">
    <source>
        <dbReference type="ARBA" id="ARBA00022857"/>
    </source>
</evidence>
<dbReference type="PROSITE" id="PS00061">
    <property type="entry name" value="ADH_SHORT"/>
    <property type="match status" value="1"/>
</dbReference>
<dbReference type="EMBL" id="ML977569">
    <property type="protein sequence ID" value="KAF2003950.1"/>
    <property type="molecule type" value="Genomic_DNA"/>
</dbReference>
<protein>
    <submittedName>
        <fullName evidence="4">3-alpha--hydroxysteroid dehydrogenase</fullName>
    </submittedName>
</protein>
<dbReference type="PRINTS" id="PR00081">
    <property type="entry name" value="GDHRDH"/>
</dbReference>
<dbReference type="GO" id="GO:0016491">
    <property type="term" value="F:oxidoreductase activity"/>
    <property type="evidence" value="ECO:0007669"/>
    <property type="project" value="UniProtKB-KW"/>
</dbReference>
<keyword evidence="5" id="KW-1185">Reference proteome</keyword>
<accession>A0A6A5WPY7</accession>
<dbReference type="SUPFAM" id="SSF51735">
    <property type="entry name" value="NAD(P)-binding Rossmann-fold domains"/>
    <property type="match status" value="1"/>
</dbReference>
<dbReference type="PANTHER" id="PTHR24321">
    <property type="entry name" value="DEHYDROGENASES, SHORT CHAIN"/>
    <property type="match status" value="1"/>
</dbReference>
<dbReference type="Gene3D" id="3.40.50.720">
    <property type="entry name" value="NAD(P)-binding Rossmann-like Domain"/>
    <property type="match status" value="1"/>
</dbReference>
<dbReference type="FunFam" id="3.40.50.720:FF:000084">
    <property type="entry name" value="Short-chain dehydrogenase reductase"/>
    <property type="match status" value="1"/>
</dbReference>
<dbReference type="Pfam" id="PF13561">
    <property type="entry name" value="adh_short_C2"/>
    <property type="match status" value="1"/>
</dbReference>
<proteinExistence type="inferred from homology"/>
<keyword evidence="3" id="KW-0560">Oxidoreductase</keyword>